<accession>A0ACA9QEZ2</accession>
<name>A0ACA9QEZ2_9GLOM</name>
<gene>
    <name evidence="1" type="ORF">DHETER_LOCUS14482</name>
</gene>
<dbReference type="Proteomes" id="UP000789702">
    <property type="component" value="Unassembled WGS sequence"/>
</dbReference>
<evidence type="ECO:0000313" key="1">
    <source>
        <dbReference type="EMBL" id="CAG8748297.1"/>
    </source>
</evidence>
<reference evidence="1" key="1">
    <citation type="submission" date="2021-06" db="EMBL/GenBank/DDBJ databases">
        <authorList>
            <person name="Kallberg Y."/>
            <person name="Tangrot J."/>
            <person name="Rosling A."/>
        </authorList>
    </citation>
    <scope>NUCLEOTIDE SEQUENCE</scope>
    <source>
        <strain evidence="1">IL203A</strain>
    </source>
</reference>
<protein>
    <submittedName>
        <fullName evidence="1">11150_t:CDS:1</fullName>
    </submittedName>
</protein>
<comment type="caution">
    <text evidence="1">The sequence shown here is derived from an EMBL/GenBank/DDBJ whole genome shotgun (WGS) entry which is preliminary data.</text>
</comment>
<dbReference type="EMBL" id="CAJVPU010044758">
    <property type="protein sequence ID" value="CAG8748297.1"/>
    <property type="molecule type" value="Genomic_DNA"/>
</dbReference>
<organism evidence="1 2">
    <name type="scientific">Dentiscutata heterogama</name>
    <dbReference type="NCBI Taxonomy" id="1316150"/>
    <lineage>
        <taxon>Eukaryota</taxon>
        <taxon>Fungi</taxon>
        <taxon>Fungi incertae sedis</taxon>
        <taxon>Mucoromycota</taxon>
        <taxon>Glomeromycotina</taxon>
        <taxon>Glomeromycetes</taxon>
        <taxon>Diversisporales</taxon>
        <taxon>Gigasporaceae</taxon>
        <taxon>Dentiscutata</taxon>
    </lineage>
</organism>
<evidence type="ECO:0000313" key="2">
    <source>
        <dbReference type="Proteomes" id="UP000789702"/>
    </source>
</evidence>
<proteinExistence type="predicted"/>
<feature type="non-terminal residue" evidence="1">
    <location>
        <position position="313"/>
    </location>
</feature>
<keyword evidence="2" id="KW-1185">Reference proteome</keyword>
<sequence length="313" mass="36636">PLPSLSFPTIHRIFLTEYNEHNEIFFNLINDPHEVLEGSERLQVIEDTLNKKHSDSEISALCCDVIQTQFFSSQNFSIQDFQELSQYFMKATEVLVTADVKILQRISAIALLKVFITNLWNFASIQKSLTDPIEFEFGNEEDFSINDLNQRLEIQKPLIHSLMYYLLKSLKLKEFSIDDIKRFCDVQQQIMPWLGGLVWDDNDNRLGYDPYWYVEQYKRAEFAAVRMSSRGDCKHLDALLEDILDLTAENSINLRISFAGIIIMRLYIIQATHEWNESETLLAQKIKTYFDTLQIPEFYKKPLLGFLLNKHAI</sequence>
<feature type="non-terminal residue" evidence="1">
    <location>
        <position position="1"/>
    </location>
</feature>